<proteinExistence type="predicted"/>
<feature type="region of interest" description="Disordered" evidence="1">
    <location>
        <begin position="194"/>
        <end position="214"/>
    </location>
</feature>
<protein>
    <recommendedName>
        <fullName evidence="5">Secreted protein</fullName>
    </recommendedName>
</protein>
<sequence length="214" mass="23271">MDSSNTGVDAKFFTSRKNIVGVVAAVLVIILHLSLGLGALWPVAAVAAWGAGVALTPPKKPKPLPPPPPEDTPVTLERTLRSMYHTMESAGVPQRVVDEALELDQTVRFVLNEWHALEADPDHQTTMWNIVQIYYPQVIETYMDAPDMNLPAAMTSVIDSLDTLTGAVGSIKQAILDHNVRALDSHARTLREQFGNLPGLSDGSTPLRGYDEQP</sequence>
<evidence type="ECO:0000256" key="2">
    <source>
        <dbReference type="SAM" id="Phobius"/>
    </source>
</evidence>
<feature type="transmembrane region" description="Helical" evidence="2">
    <location>
        <begin position="20"/>
        <end position="53"/>
    </location>
</feature>
<dbReference type="RefSeq" id="WP_284826537.1">
    <property type="nucleotide sequence ID" value="NZ_CP126969.1"/>
</dbReference>
<evidence type="ECO:0000256" key="1">
    <source>
        <dbReference type="SAM" id="MobiDB-lite"/>
    </source>
</evidence>
<keyword evidence="2" id="KW-0472">Membrane</keyword>
<keyword evidence="2" id="KW-0812">Transmembrane</keyword>
<dbReference type="Proteomes" id="UP001225598">
    <property type="component" value="Chromosome"/>
</dbReference>
<evidence type="ECO:0000313" key="3">
    <source>
        <dbReference type="EMBL" id="WIM68774.1"/>
    </source>
</evidence>
<organism evidence="3 4">
    <name type="scientific">Corynebacterium breve</name>
    <dbReference type="NCBI Taxonomy" id="3049799"/>
    <lineage>
        <taxon>Bacteria</taxon>
        <taxon>Bacillati</taxon>
        <taxon>Actinomycetota</taxon>
        <taxon>Actinomycetes</taxon>
        <taxon>Mycobacteriales</taxon>
        <taxon>Corynebacteriaceae</taxon>
        <taxon>Corynebacterium</taxon>
    </lineage>
</organism>
<keyword evidence="4" id="KW-1185">Reference proteome</keyword>
<evidence type="ECO:0008006" key="5">
    <source>
        <dbReference type="Google" id="ProtNLM"/>
    </source>
</evidence>
<keyword evidence="2" id="KW-1133">Transmembrane helix</keyword>
<accession>A0ABY8VGY2</accession>
<evidence type="ECO:0000313" key="4">
    <source>
        <dbReference type="Proteomes" id="UP001225598"/>
    </source>
</evidence>
<name>A0ABY8VGY2_9CORY</name>
<dbReference type="EMBL" id="CP126969">
    <property type="protein sequence ID" value="WIM68774.1"/>
    <property type="molecule type" value="Genomic_DNA"/>
</dbReference>
<reference evidence="3 4" key="1">
    <citation type="submission" date="2023-05" db="EMBL/GenBank/DDBJ databases">
        <title>Corynebacterium suedekumii sp. nov. and Corynebacterium breve sp. nov. isolated from raw cow's milk.</title>
        <authorList>
            <person name="Baer M.K."/>
            <person name="Mehl L."/>
            <person name="Hellmuth R."/>
            <person name="Marke G."/>
            <person name="Lipski A."/>
        </authorList>
    </citation>
    <scope>NUCLEOTIDE SEQUENCE [LARGE SCALE GENOMIC DNA]</scope>
    <source>
        <strain evidence="3 4">R4</strain>
    </source>
</reference>
<gene>
    <name evidence="3" type="ORF">QP027_05145</name>
</gene>